<comment type="caution">
    <text evidence="2">The sequence shown here is derived from an EMBL/GenBank/DDBJ whole genome shotgun (WGS) entry which is preliminary data.</text>
</comment>
<dbReference type="AlphaFoldDB" id="A0A918VHD0"/>
<dbReference type="Proteomes" id="UP000634660">
    <property type="component" value="Unassembled WGS sequence"/>
</dbReference>
<dbReference type="InterPro" id="IPR007278">
    <property type="entry name" value="DUF397"/>
</dbReference>
<reference evidence="2" key="2">
    <citation type="submission" date="2020-09" db="EMBL/GenBank/DDBJ databases">
        <authorList>
            <person name="Sun Q."/>
            <person name="Ohkuma M."/>
        </authorList>
    </citation>
    <scope>NUCLEOTIDE SEQUENCE</scope>
    <source>
        <strain evidence="2">JCM 4834</strain>
    </source>
</reference>
<name>A0A918VHD0_9ACTN</name>
<protein>
    <submittedName>
        <fullName evidence="2">Transcriptional regulator</fullName>
    </submittedName>
</protein>
<reference evidence="2" key="1">
    <citation type="journal article" date="2014" name="Int. J. Syst. Evol. Microbiol.">
        <title>Complete genome sequence of Corynebacterium casei LMG S-19264T (=DSM 44701T), isolated from a smear-ripened cheese.</title>
        <authorList>
            <consortium name="US DOE Joint Genome Institute (JGI-PGF)"/>
            <person name="Walter F."/>
            <person name="Albersmeier A."/>
            <person name="Kalinowski J."/>
            <person name="Ruckert C."/>
        </authorList>
    </citation>
    <scope>NUCLEOTIDE SEQUENCE</scope>
    <source>
        <strain evidence="2">JCM 4834</strain>
    </source>
</reference>
<organism evidence="2 3">
    <name type="scientific">Streptomyces subrutilus</name>
    <dbReference type="NCBI Taxonomy" id="36818"/>
    <lineage>
        <taxon>Bacteria</taxon>
        <taxon>Bacillati</taxon>
        <taxon>Actinomycetota</taxon>
        <taxon>Actinomycetes</taxon>
        <taxon>Kitasatosporales</taxon>
        <taxon>Streptomycetaceae</taxon>
        <taxon>Streptomyces</taxon>
    </lineage>
</organism>
<dbReference type="EMBL" id="BMVX01000050">
    <property type="protein sequence ID" value="GGZ98973.1"/>
    <property type="molecule type" value="Genomic_DNA"/>
</dbReference>
<sequence length="79" mass="8360">MEHVYRNGTRASSISGAAWVKARASDASNNCVEIARIAGGEVALRNSRFPDGPALVFTRSEMIAFIAGARAGEFDGMTV</sequence>
<feature type="domain" description="DUF397" evidence="1">
    <location>
        <begin position="17"/>
        <end position="70"/>
    </location>
</feature>
<evidence type="ECO:0000313" key="3">
    <source>
        <dbReference type="Proteomes" id="UP000634660"/>
    </source>
</evidence>
<evidence type="ECO:0000259" key="1">
    <source>
        <dbReference type="Pfam" id="PF04149"/>
    </source>
</evidence>
<accession>A0A918VHD0</accession>
<proteinExistence type="predicted"/>
<dbReference type="RefSeq" id="WP_189829222.1">
    <property type="nucleotide sequence ID" value="NZ_BMVX01000050.1"/>
</dbReference>
<gene>
    <name evidence="2" type="ORF">GCM10010371_68150</name>
</gene>
<dbReference type="Pfam" id="PF04149">
    <property type="entry name" value="DUF397"/>
    <property type="match status" value="1"/>
</dbReference>
<evidence type="ECO:0000313" key="2">
    <source>
        <dbReference type="EMBL" id="GGZ98973.1"/>
    </source>
</evidence>